<evidence type="ECO:0000313" key="2">
    <source>
        <dbReference type="EMBL" id="KAJ4854651.1"/>
    </source>
</evidence>
<comment type="caution">
    <text evidence="2">The sequence shown here is derived from an EMBL/GenBank/DDBJ whole genome shotgun (WGS) entry which is preliminary data.</text>
</comment>
<dbReference type="GeneID" id="80872107"/>
<feature type="region of interest" description="Disordered" evidence="1">
    <location>
        <begin position="1"/>
        <end position="118"/>
    </location>
</feature>
<dbReference type="AlphaFoldDB" id="A0A9W9B7Y2"/>
<dbReference type="EMBL" id="JAOPEN010000007">
    <property type="protein sequence ID" value="KAJ4854651.1"/>
    <property type="molecule type" value="Genomic_DNA"/>
</dbReference>
<dbReference type="RefSeq" id="XP_056023709.1">
    <property type="nucleotide sequence ID" value="XM_056177419.1"/>
</dbReference>
<feature type="compositionally biased region" description="Low complexity" evidence="1">
    <location>
        <begin position="501"/>
        <end position="518"/>
    </location>
</feature>
<accession>A0A9W9B7Y2</accession>
<feature type="compositionally biased region" description="Low complexity" evidence="1">
    <location>
        <begin position="108"/>
        <end position="118"/>
    </location>
</feature>
<dbReference type="Proteomes" id="UP001140511">
    <property type="component" value="Unassembled WGS sequence"/>
</dbReference>
<feature type="compositionally biased region" description="Low complexity" evidence="1">
    <location>
        <begin position="8"/>
        <end position="53"/>
    </location>
</feature>
<feature type="compositionally biased region" description="Polar residues" evidence="1">
    <location>
        <begin position="447"/>
        <end position="460"/>
    </location>
</feature>
<feature type="compositionally biased region" description="Low complexity" evidence="1">
    <location>
        <begin position="213"/>
        <end position="230"/>
    </location>
</feature>
<gene>
    <name evidence="2" type="ORF">T069G_10209</name>
</gene>
<feature type="compositionally biased region" description="Polar residues" evidence="1">
    <location>
        <begin position="92"/>
        <end position="104"/>
    </location>
</feature>
<sequence>MYRLHMENSSSNSSSRTSSASNIAAAANATATATSASATSSSASSALNQPSTSPATPEPIPSNPKTVVADGDCGNGNGNGNGKHSSPPPGNINCSGNDDPSSLTGPMDTDAATTISTDTSDTSIWSWLAEPFNWGDMQIDMDNEQHHDSSRPTSTMDLHQTMMDGIHQLSDAVGMAAFPDAAFPYIQDWGLKHVETRTASPAHLQKVPEQHLHQQPQHQQQSQPARPQMHLAPDDGIAQLSQLSMRLYPLHRTCCTLAETVESLIQSRDFGQNQILSSLLVDDATFKLVAQWLVQVSADSSSLLLRPEASKNQTPTPCAGAVTLGNTLLDAFSASCHLLQIMQCLPVDSSFWPNGTGPLPTPTSMPGSLDSNTAYLDQAACGSNNGLTLSSSLSSSSSSSPSSFSRTPNQGQYSNTVMRHLVIACHTLLLNIFVVVFTALQLDGDLRNNSRGSVTPNSNGGVDPEPRPDAGLADIRLVMIVQLCSYLTERQCRAVHSYLSPLSQSSPQQPSQVSSQQLFDTPQHQAGSLPASLPTTHATSAEVIELEMEVRYRIVRLRQTLLI</sequence>
<feature type="region of interest" description="Disordered" evidence="1">
    <location>
        <begin position="446"/>
        <end position="468"/>
    </location>
</feature>
<organism evidence="2 3">
    <name type="scientific">Trichoderma breve</name>
    <dbReference type="NCBI Taxonomy" id="2034170"/>
    <lineage>
        <taxon>Eukaryota</taxon>
        <taxon>Fungi</taxon>
        <taxon>Dikarya</taxon>
        <taxon>Ascomycota</taxon>
        <taxon>Pezizomycotina</taxon>
        <taxon>Sordariomycetes</taxon>
        <taxon>Hypocreomycetidae</taxon>
        <taxon>Hypocreales</taxon>
        <taxon>Hypocreaceae</taxon>
        <taxon>Trichoderma</taxon>
    </lineage>
</organism>
<feature type="region of interest" description="Disordered" evidence="1">
    <location>
        <begin position="208"/>
        <end position="231"/>
    </location>
</feature>
<evidence type="ECO:0000313" key="3">
    <source>
        <dbReference type="Proteomes" id="UP001140511"/>
    </source>
</evidence>
<protein>
    <submittedName>
        <fullName evidence="2">Uncharacterized protein</fullName>
    </submittedName>
</protein>
<keyword evidence="3" id="KW-1185">Reference proteome</keyword>
<evidence type="ECO:0000256" key="1">
    <source>
        <dbReference type="SAM" id="MobiDB-lite"/>
    </source>
</evidence>
<feature type="region of interest" description="Disordered" evidence="1">
    <location>
        <begin position="501"/>
        <end position="534"/>
    </location>
</feature>
<reference evidence="2" key="1">
    <citation type="submission" date="2022-09" db="EMBL/GenBank/DDBJ databases">
        <title>Chromosome-level assembly of Trichoderma breve T069, a fungus used in development of biopesticide product.</title>
        <authorList>
            <person name="Lin R."/>
            <person name="Liu T."/>
        </authorList>
    </citation>
    <scope>NUCLEOTIDE SEQUENCE</scope>
    <source>
        <strain evidence="2">T069</strain>
    </source>
</reference>
<name>A0A9W9B7Y2_9HYPO</name>
<proteinExistence type="predicted"/>